<dbReference type="InterPro" id="IPR007590">
    <property type="entry name" value="Saf4/Yju2"/>
</dbReference>
<keyword evidence="2" id="KW-0507">mRNA processing</keyword>
<comment type="subunit">
    <text evidence="8">Component of the spliceosome. Present in the activated B complex, the catalytically activated B* complex which catalyzes the branching, the catalytic step 1 C complex catalyzing the exon ligation, and the postcatalytic P complex containing the ligated exons (mRNA) and the excised lariat intron.</text>
</comment>
<reference evidence="13 14" key="1">
    <citation type="submission" date="2019-05" db="EMBL/GenBank/DDBJ databases">
        <title>Emergence of the Ug99 lineage of the wheat stem rust pathogen through somatic hybridization.</title>
        <authorList>
            <person name="Li F."/>
            <person name="Upadhyaya N.M."/>
            <person name="Sperschneider J."/>
            <person name="Matny O."/>
            <person name="Nguyen-Phuc H."/>
            <person name="Mago R."/>
            <person name="Raley C."/>
            <person name="Miller M.E."/>
            <person name="Silverstein K.A.T."/>
            <person name="Henningsen E."/>
            <person name="Hirsch C.D."/>
            <person name="Visser B."/>
            <person name="Pretorius Z.A."/>
            <person name="Steffenson B.J."/>
            <person name="Schwessinger B."/>
            <person name="Dodds P.N."/>
            <person name="Figueroa M."/>
        </authorList>
    </citation>
    <scope>NUCLEOTIDE SEQUENCE [LARGE SCALE GENOMIC DNA]</scope>
    <source>
        <strain evidence="11">21-0</strain>
        <strain evidence="12 14">Ug99</strain>
    </source>
</reference>
<dbReference type="EMBL" id="VDEP01000376">
    <property type="protein sequence ID" value="KAA1092299.1"/>
    <property type="molecule type" value="Genomic_DNA"/>
</dbReference>
<evidence type="ECO:0000313" key="12">
    <source>
        <dbReference type="EMBL" id="KAA1092299.1"/>
    </source>
</evidence>
<feature type="binding site" evidence="8">
    <location>
        <position position="43"/>
    </location>
    <ligand>
        <name>Zn(2+)</name>
        <dbReference type="ChEBI" id="CHEBI:29105"/>
    </ligand>
</feature>
<evidence type="ECO:0000313" key="11">
    <source>
        <dbReference type="EMBL" id="KAA1084313.1"/>
    </source>
</evidence>
<keyword evidence="7 8" id="KW-0539">Nucleus</keyword>
<dbReference type="GO" id="GO:0071006">
    <property type="term" value="C:U2-type catalytic step 1 spliceosome"/>
    <property type="evidence" value="ECO:0007669"/>
    <property type="project" value="UniProtKB-UniRule"/>
</dbReference>
<keyword evidence="4 8" id="KW-0747">Spliceosome</keyword>
<dbReference type="InterPro" id="IPR043701">
    <property type="entry name" value="Yju2"/>
</dbReference>
<accession>A0A5B0N746</accession>
<comment type="caution">
    <text evidence="11">The sequence shown here is derived from an EMBL/GenBank/DDBJ whole genome shotgun (WGS) entry which is preliminary data.</text>
</comment>
<feature type="region of interest" description="Disordered" evidence="10">
    <location>
        <begin position="239"/>
        <end position="300"/>
    </location>
</feature>
<feature type="binding site" evidence="8">
    <location>
        <position position="83"/>
    </location>
    <ligand>
        <name>Zn(2+)</name>
        <dbReference type="ChEBI" id="CHEBI:29105"/>
    </ligand>
</feature>
<gene>
    <name evidence="11" type="ORF">PGT21_024150</name>
    <name evidence="12" type="ORF">PGTUg99_016600</name>
</gene>
<dbReference type="PANTHER" id="PTHR12111">
    <property type="entry name" value="SPLICING FACTOR YJU2"/>
    <property type="match status" value="1"/>
</dbReference>
<keyword evidence="13" id="KW-1185">Reference proteome</keyword>
<feature type="compositionally biased region" description="Basic and acidic residues" evidence="10">
    <location>
        <begin position="263"/>
        <end position="273"/>
    </location>
</feature>
<sequence length="348" mass="39587">MSERKVLNKYYPPDFDPAKIPRRKLAKDRQQVVRLMAPFSMQCLSCTEFIYKGKKFNARKEAAAGEHYFGIKIFRFYIKCPRCSNEITFKTDPKHSDYVAEHGAQRNFEPWREEEAAKNAGSDSEDDVERLLAVEQAELEEEQEDSMRSLEKNQIESKREMEILDKLQEIRTRNARLERSANGRGADGVLASVSSRIQSGLAGAKEVLEQERQLKELEEDEAEVAKYFTKFAALPNKAMPSIQEHDDNDDDDGPKPSGSGSHLEQEAGEKEDQQQSEINQTRETITQPTPESITIKRKFTDVEPDVHSLLSEKSREMLANASGFTKLPPKKKKNATVNAFGVKIIKKS</sequence>
<dbReference type="EMBL" id="VSWC01000118">
    <property type="protein sequence ID" value="KAA1084313.1"/>
    <property type="molecule type" value="Genomic_DNA"/>
</dbReference>
<feature type="coiled-coil region" evidence="9">
    <location>
        <begin position="125"/>
        <end position="160"/>
    </location>
</feature>
<dbReference type="OrthoDB" id="674963at2759"/>
<feature type="binding site" evidence="8">
    <location>
        <position position="80"/>
    </location>
    <ligand>
        <name>Zn(2+)</name>
        <dbReference type="ChEBI" id="CHEBI:29105"/>
    </ligand>
</feature>
<evidence type="ECO:0000256" key="1">
    <source>
        <dbReference type="ARBA" id="ARBA00004123"/>
    </source>
</evidence>
<protein>
    <recommendedName>
        <fullName evidence="8">Splicing factor YJU2</fullName>
    </recommendedName>
</protein>
<evidence type="ECO:0000256" key="6">
    <source>
        <dbReference type="ARBA" id="ARBA00023187"/>
    </source>
</evidence>
<dbReference type="GO" id="GO:0046872">
    <property type="term" value="F:metal ion binding"/>
    <property type="evidence" value="ECO:0007669"/>
    <property type="project" value="UniProtKB-KW"/>
</dbReference>
<evidence type="ECO:0000256" key="5">
    <source>
        <dbReference type="ARBA" id="ARBA00022833"/>
    </source>
</evidence>
<evidence type="ECO:0000313" key="13">
    <source>
        <dbReference type="Proteomes" id="UP000324748"/>
    </source>
</evidence>
<dbReference type="GO" id="GO:0000349">
    <property type="term" value="P:generation of catalytic spliceosome for first transesterification step"/>
    <property type="evidence" value="ECO:0007669"/>
    <property type="project" value="UniProtKB-UniRule"/>
</dbReference>
<keyword evidence="3 8" id="KW-0479">Metal-binding</keyword>
<dbReference type="PANTHER" id="PTHR12111:SF1">
    <property type="entry name" value="SPLICING FACTOR YJU2"/>
    <property type="match status" value="1"/>
</dbReference>
<evidence type="ECO:0000256" key="10">
    <source>
        <dbReference type="SAM" id="MobiDB-lite"/>
    </source>
</evidence>
<evidence type="ECO:0000313" key="14">
    <source>
        <dbReference type="Proteomes" id="UP000325313"/>
    </source>
</evidence>
<dbReference type="Proteomes" id="UP000325313">
    <property type="component" value="Unassembled WGS sequence"/>
</dbReference>
<feature type="binding site" evidence="8">
    <location>
        <position position="46"/>
    </location>
    <ligand>
        <name>Zn(2+)</name>
        <dbReference type="ChEBI" id="CHEBI:29105"/>
    </ligand>
</feature>
<comment type="subcellular location">
    <subcellularLocation>
        <location evidence="1 8">Nucleus</location>
    </subcellularLocation>
</comment>
<evidence type="ECO:0000256" key="7">
    <source>
        <dbReference type="ARBA" id="ARBA00023242"/>
    </source>
</evidence>
<keyword evidence="9" id="KW-0175">Coiled coil</keyword>
<proteinExistence type="inferred from homology"/>
<evidence type="ECO:0000256" key="2">
    <source>
        <dbReference type="ARBA" id="ARBA00022664"/>
    </source>
</evidence>
<organism evidence="11 13">
    <name type="scientific">Puccinia graminis f. sp. tritici</name>
    <dbReference type="NCBI Taxonomy" id="56615"/>
    <lineage>
        <taxon>Eukaryota</taxon>
        <taxon>Fungi</taxon>
        <taxon>Dikarya</taxon>
        <taxon>Basidiomycota</taxon>
        <taxon>Pucciniomycotina</taxon>
        <taxon>Pucciniomycetes</taxon>
        <taxon>Pucciniales</taxon>
        <taxon>Pucciniaceae</taxon>
        <taxon>Puccinia</taxon>
    </lineage>
</organism>
<keyword evidence="5 8" id="KW-0862">Zinc</keyword>
<comment type="similarity">
    <text evidence="8">Belongs to the CWC16 family. YJU2 subfamily.</text>
</comment>
<keyword evidence="6" id="KW-0508">mRNA splicing</keyword>
<evidence type="ECO:0000256" key="8">
    <source>
        <dbReference type="HAMAP-Rule" id="MF_03226"/>
    </source>
</evidence>
<evidence type="ECO:0000256" key="4">
    <source>
        <dbReference type="ARBA" id="ARBA00022728"/>
    </source>
</evidence>
<dbReference type="Proteomes" id="UP000324748">
    <property type="component" value="Unassembled WGS sequence"/>
</dbReference>
<name>A0A5B0N746_PUCGR</name>
<dbReference type="Pfam" id="PF04502">
    <property type="entry name" value="Saf4_Yju2"/>
    <property type="match status" value="1"/>
</dbReference>
<dbReference type="HAMAP" id="MF_03226">
    <property type="entry name" value="YJU2"/>
    <property type="match status" value="1"/>
</dbReference>
<feature type="compositionally biased region" description="Polar residues" evidence="10">
    <location>
        <begin position="275"/>
        <end position="292"/>
    </location>
</feature>
<dbReference type="AlphaFoldDB" id="A0A5B0N746"/>
<evidence type="ECO:0000256" key="3">
    <source>
        <dbReference type="ARBA" id="ARBA00022723"/>
    </source>
</evidence>
<evidence type="ECO:0000256" key="9">
    <source>
        <dbReference type="SAM" id="Coils"/>
    </source>
</evidence>
<comment type="function">
    <text evidence="8">Part of the spliceosome which catalyzes two sequential transesterification reactions, first the excision of the non-coding intron from pre-mRNA and then the ligation of the coding exons to form the mature mRNA. Plays a role in stabilizing the structure of the spliceosome catalytic core and docking of the branch helix into the active site, producing 5'-exon and lariat intron-3'-intermediates.</text>
</comment>